<name>A0A2H3IX15_WOLCO</name>
<dbReference type="EMBL" id="KB467831">
    <property type="protein sequence ID" value="PCH34496.1"/>
    <property type="molecule type" value="Genomic_DNA"/>
</dbReference>
<protein>
    <submittedName>
        <fullName evidence="1">Uncharacterized protein</fullName>
    </submittedName>
</protein>
<dbReference type="AlphaFoldDB" id="A0A2H3IX15"/>
<dbReference type="OrthoDB" id="3261851at2759"/>
<dbReference type="Proteomes" id="UP000218811">
    <property type="component" value="Unassembled WGS sequence"/>
</dbReference>
<evidence type="ECO:0000313" key="1">
    <source>
        <dbReference type="EMBL" id="PCH34496.1"/>
    </source>
</evidence>
<keyword evidence="2" id="KW-1185">Reference proteome</keyword>
<reference evidence="1 2" key="1">
    <citation type="journal article" date="2012" name="Science">
        <title>The Paleozoic origin of enzymatic lignin decomposition reconstructed from 31 fungal genomes.</title>
        <authorList>
            <person name="Floudas D."/>
            <person name="Binder M."/>
            <person name="Riley R."/>
            <person name="Barry K."/>
            <person name="Blanchette R.A."/>
            <person name="Henrissat B."/>
            <person name="Martinez A.T."/>
            <person name="Otillar R."/>
            <person name="Spatafora J.W."/>
            <person name="Yadav J.S."/>
            <person name="Aerts A."/>
            <person name="Benoit I."/>
            <person name="Boyd A."/>
            <person name="Carlson A."/>
            <person name="Copeland A."/>
            <person name="Coutinho P.M."/>
            <person name="de Vries R.P."/>
            <person name="Ferreira P."/>
            <person name="Findley K."/>
            <person name="Foster B."/>
            <person name="Gaskell J."/>
            <person name="Glotzer D."/>
            <person name="Gorecki P."/>
            <person name="Heitman J."/>
            <person name="Hesse C."/>
            <person name="Hori C."/>
            <person name="Igarashi K."/>
            <person name="Jurgens J.A."/>
            <person name="Kallen N."/>
            <person name="Kersten P."/>
            <person name="Kohler A."/>
            <person name="Kuees U."/>
            <person name="Kumar T.K.A."/>
            <person name="Kuo A."/>
            <person name="LaButti K."/>
            <person name="Larrondo L.F."/>
            <person name="Lindquist E."/>
            <person name="Ling A."/>
            <person name="Lombard V."/>
            <person name="Lucas S."/>
            <person name="Lundell T."/>
            <person name="Martin R."/>
            <person name="McLaughlin D.J."/>
            <person name="Morgenstern I."/>
            <person name="Morin E."/>
            <person name="Murat C."/>
            <person name="Nagy L.G."/>
            <person name="Nolan M."/>
            <person name="Ohm R.A."/>
            <person name="Patyshakuliyeva A."/>
            <person name="Rokas A."/>
            <person name="Ruiz-Duenas F.J."/>
            <person name="Sabat G."/>
            <person name="Salamov A."/>
            <person name="Samejima M."/>
            <person name="Schmutz J."/>
            <person name="Slot J.C."/>
            <person name="St John F."/>
            <person name="Stenlid J."/>
            <person name="Sun H."/>
            <person name="Sun S."/>
            <person name="Syed K."/>
            <person name="Tsang A."/>
            <person name="Wiebenga A."/>
            <person name="Young D."/>
            <person name="Pisabarro A."/>
            <person name="Eastwood D.C."/>
            <person name="Martin F."/>
            <person name="Cullen D."/>
            <person name="Grigoriev I.V."/>
            <person name="Hibbett D.S."/>
        </authorList>
    </citation>
    <scope>NUCLEOTIDE SEQUENCE [LARGE SCALE GENOMIC DNA]</scope>
    <source>
        <strain evidence="1 2">MD-104</strain>
    </source>
</reference>
<sequence length="145" mass="15683">MTTADSAWLQDKLQALLNSPYIHFNAPAGIRIGHGPIDLFSTRFNNLFTKDAAGTVNGSQLDREGLKQQLLQLQKKWNDASASFSPVQCAQDDVVGTRFDWTRSDSSEPAEVTAEAAVQEQGGAQRINALTLTGDASLFSLPTSD</sequence>
<evidence type="ECO:0000313" key="2">
    <source>
        <dbReference type="Proteomes" id="UP000218811"/>
    </source>
</evidence>
<dbReference type="STRING" id="742152.A0A2H3IX15"/>
<gene>
    <name evidence="1" type="ORF">WOLCODRAFT_61304</name>
</gene>
<dbReference type="OMA" id="LNSPYIH"/>
<proteinExistence type="predicted"/>
<accession>A0A2H3IX15</accession>
<organism evidence="1 2">
    <name type="scientific">Wolfiporia cocos (strain MD-104)</name>
    <name type="common">Brown rot fungus</name>
    <dbReference type="NCBI Taxonomy" id="742152"/>
    <lineage>
        <taxon>Eukaryota</taxon>
        <taxon>Fungi</taxon>
        <taxon>Dikarya</taxon>
        <taxon>Basidiomycota</taxon>
        <taxon>Agaricomycotina</taxon>
        <taxon>Agaricomycetes</taxon>
        <taxon>Polyporales</taxon>
        <taxon>Phaeolaceae</taxon>
        <taxon>Wolfiporia</taxon>
    </lineage>
</organism>